<dbReference type="Gene3D" id="3.90.180.10">
    <property type="entry name" value="Medium-chain alcohol dehydrogenases, catalytic domain"/>
    <property type="match status" value="1"/>
</dbReference>
<dbReference type="EMBL" id="SPQZ01000001">
    <property type="protein sequence ID" value="TFV99653.1"/>
    <property type="molecule type" value="Genomic_DNA"/>
</dbReference>
<dbReference type="InterPro" id="IPR036291">
    <property type="entry name" value="NAD(P)-bd_dom_sf"/>
</dbReference>
<dbReference type="InterPro" id="IPR051603">
    <property type="entry name" value="Zinc-ADH_QOR/CCCR"/>
</dbReference>
<dbReference type="Gene3D" id="3.40.50.720">
    <property type="entry name" value="NAD(P)-binding Rossmann-like Domain"/>
    <property type="match status" value="1"/>
</dbReference>
<proteinExistence type="predicted"/>
<accession>A0A4Y9R7G6</accession>
<dbReference type="InterPro" id="IPR013154">
    <property type="entry name" value="ADH-like_N"/>
</dbReference>
<dbReference type="Pfam" id="PF08240">
    <property type="entry name" value="ADH_N"/>
    <property type="match status" value="1"/>
</dbReference>
<dbReference type="RefSeq" id="WP_135118556.1">
    <property type="nucleotide sequence ID" value="NZ_SPQZ01000001.1"/>
</dbReference>
<dbReference type="AlphaFoldDB" id="A0A4Y9R7G6"/>
<keyword evidence="1" id="KW-0521">NADP</keyword>
<reference evidence="3 4" key="1">
    <citation type="journal article" date="2018" name="J. Microbiol.">
        <title>Leifsonia flava sp. nov., a novel actinobacterium isolated from the rhizosphere of Aquilegia viridiflora.</title>
        <authorList>
            <person name="Cai Y."/>
            <person name="Tao W.Z."/>
            <person name="Ma Y.J."/>
            <person name="Cheng J."/>
            <person name="Zhang M.Y."/>
            <person name="Zhang Y.X."/>
        </authorList>
    </citation>
    <scope>NUCLEOTIDE SEQUENCE [LARGE SCALE GENOMIC DNA]</scope>
    <source>
        <strain evidence="3 4">SYP-B2174</strain>
    </source>
</reference>
<name>A0A4Y9R7G6_9MICO</name>
<dbReference type="CDD" id="cd05289">
    <property type="entry name" value="MDR_like_2"/>
    <property type="match status" value="1"/>
</dbReference>
<feature type="domain" description="Enoyl reductase (ER)" evidence="2">
    <location>
        <begin position="11"/>
        <end position="300"/>
    </location>
</feature>
<keyword evidence="4" id="KW-1185">Reference proteome</keyword>
<dbReference type="SUPFAM" id="SSF50129">
    <property type="entry name" value="GroES-like"/>
    <property type="match status" value="1"/>
</dbReference>
<evidence type="ECO:0000313" key="3">
    <source>
        <dbReference type="EMBL" id="TFV99653.1"/>
    </source>
</evidence>
<sequence>MVRAVRFSEFGGPEVLEVVDIEMPVPDAGEVLVQVVAAGTNPVESAIRSGVFPDRWPVVFPEGQGRDLAGIVIGVGPGVTDFRVNDEVMGYVARGSHATHVAVPAGQLAIKPHGVPWEIAGSLYVAGTTALDALQDTAVGRGDTVVVTSAAGGVGCLVVQLAVRRGAHVIGTAAPRNADYLRQIGATPIDYGPDLAERIRAVAPDGVDAFVDFLGGDGVETAVELGVPTGRISTVLDWRAVDEYGVQRATAGSVRELLVVAELMEQHAVRMPIADVFSLDDVAEAYRRLDRREAVGKIVIGMNIVEYRNQRLKGTALKQQDATLGVPTPHPPTQSHEVLPPVFGHRRGFVPSRPADPHPAAGV</sequence>
<dbReference type="Pfam" id="PF13602">
    <property type="entry name" value="ADH_zinc_N_2"/>
    <property type="match status" value="1"/>
</dbReference>
<dbReference type="InterPro" id="IPR020843">
    <property type="entry name" value="ER"/>
</dbReference>
<dbReference type="SUPFAM" id="SSF51735">
    <property type="entry name" value="NAD(P)-binding Rossmann-fold domains"/>
    <property type="match status" value="1"/>
</dbReference>
<evidence type="ECO:0000313" key="4">
    <source>
        <dbReference type="Proteomes" id="UP000298127"/>
    </source>
</evidence>
<evidence type="ECO:0000256" key="1">
    <source>
        <dbReference type="ARBA" id="ARBA00022857"/>
    </source>
</evidence>
<gene>
    <name evidence="3" type="ORF">E4M00_00120</name>
</gene>
<dbReference type="PANTHER" id="PTHR44154">
    <property type="entry name" value="QUINONE OXIDOREDUCTASE"/>
    <property type="match status" value="1"/>
</dbReference>
<organism evidence="3 4">
    <name type="scientific">Orlajensenia leifsoniae</name>
    <dbReference type="NCBI Taxonomy" id="2561933"/>
    <lineage>
        <taxon>Bacteria</taxon>
        <taxon>Bacillati</taxon>
        <taxon>Actinomycetota</taxon>
        <taxon>Actinomycetes</taxon>
        <taxon>Micrococcales</taxon>
        <taxon>Microbacteriaceae</taxon>
        <taxon>Orlajensenia</taxon>
    </lineage>
</organism>
<protein>
    <submittedName>
        <fullName evidence="3">NADP-dependent oxidoreductase</fullName>
    </submittedName>
</protein>
<comment type="caution">
    <text evidence="3">The sequence shown here is derived from an EMBL/GenBank/DDBJ whole genome shotgun (WGS) entry which is preliminary data.</text>
</comment>
<dbReference type="PANTHER" id="PTHR44154:SF1">
    <property type="entry name" value="QUINONE OXIDOREDUCTASE"/>
    <property type="match status" value="1"/>
</dbReference>
<dbReference type="Proteomes" id="UP000298127">
    <property type="component" value="Unassembled WGS sequence"/>
</dbReference>
<dbReference type="SMART" id="SM00829">
    <property type="entry name" value="PKS_ER"/>
    <property type="match status" value="1"/>
</dbReference>
<dbReference type="GO" id="GO:0016491">
    <property type="term" value="F:oxidoreductase activity"/>
    <property type="evidence" value="ECO:0007669"/>
    <property type="project" value="InterPro"/>
</dbReference>
<evidence type="ECO:0000259" key="2">
    <source>
        <dbReference type="SMART" id="SM00829"/>
    </source>
</evidence>
<dbReference type="InterPro" id="IPR011032">
    <property type="entry name" value="GroES-like_sf"/>
</dbReference>